<reference evidence="3 4" key="1">
    <citation type="submission" date="2019-09" db="EMBL/GenBank/DDBJ databases">
        <title>Mumia zhuanghuii sp. nov. isolated from the intestinal contents of plateau pika (Ochotona curzoniae) in the Qinghai-Tibet plateau of China.</title>
        <authorList>
            <person name="Tian Z."/>
        </authorList>
    </citation>
    <scope>NUCLEOTIDE SEQUENCE [LARGE SCALE GENOMIC DNA]</scope>
    <source>
        <strain evidence="4">350</strain>
    </source>
</reference>
<dbReference type="GO" id="GO:0006402">
    <property type="term" value="P:mRNA catabolic process"/>
    <property type="evidence" value="ECO:0007669"/>
    <property type="project" value="TreeGrafter"/>
</dbReference>
<dbReference type="GO" id="GO:0003677">
    <property type="term" value="F:DNA binding"/>
    <property type="evidence" value="ECO:0007669"/>
    <property type="project" value="InterPro"/>
</dbReference>
<dbReference type="EMBL" id="VDFQ02000001">
    <property type="protein sequence ID" value="KAA1424995.1"/>
    <property type="molecule type" value="Genomic_DNA"/>
</dbReference>
<dbReference type="SUPFAM" id="SSF50118">
    <property type="entry name" value="Cell growth inhibitor/plasmid maintenance toxic component"/>
    <property type="match status" value="1"/>
</dbReference>
<dbReference type="RefSeq" id="WP_149768169.1">
    <property type="nucleotide sequence ID" value="NZ_VDFQ02000001.1"/>
</dbReference>
<dbReference type="PANTHER" id="PTHR33988:SF2">
    <property type="entry name" value="ENDORIBONUCLEASE MAZF"/>
    <property type="match status" value="1"/>
</dbReference>
<proteinExistence type="inferred from homology"/>
<evidence type="ECO:0000256" key="1">
    <source>
        <dbReference type="ARBA" id="ARBA00007521"/>
    </source>
</evidence>
<dbReference type="GO" id="GO:0004521">
    <property type="term" value="F:RNA endonuclease activity"/>
    <property type="evidence" value="ECO:0007669"/>
    <property type="project" value="TreeGrafter"/>
</dbReference>
<organism evidence="3 4">
    <name type="scientific">Mumia zhuanghuii</name>
    <dbReference type="NCBI Taxonomy" id="2585211"/>
    <lineage>
        <taxon>Bacteria</taxon>
        <taxon>Bacillati</taxon>
        <taxon>Actinomycetota</taxon>
        <taxon>Actinomycetes</taxon>
        <taxon>Propionibacteriales</taxon>
        <taxon>Nocardioidaceae</taxon>
        <taxon>Mumia</taxon>
    </lineage>
</organism>
<dbReference type="Pfam" id="PF02452">
    <property type="entry name" value="PemK_toxin"/>
    <property type="match status" value="1"/>
</dbReference>
<name>A0A5Q6S3M3_9ACTN</name>
<dbReference type="GO" id="GO:0016075">
    <property type="term" value="P:rRNA catabolic process"/>
    <property type="evidence" value="ECO:0007669"/>
    <property type="project" value="TreeGrafter"/>
</dbReference>
<dbReference type="InterPro" id="IPR011067">
    <property type="entry name" value="Plasmid_toxin/cell-grow_inhib"/>
</dbReference>
<keyword evidence="2" id="KW-1277">Toxin-antitoxin system</keyword>
<evidence type="ECO:0000313" key="3">
    <source>
        <dbReference type="EMBL" id="KAA1424995.1"/>
    </source>
</evidence>
<accession>A0A5Q6S3M3</accession>
<evidence type="ECO:0000256" key="2">
    <source>
        <dbReference type="ARBA" id="ARBA00022649"/>
    </source>
</evidence>
<sequence length="100" mass="10914">MRPIHMARLDKTRPVLILTREVVRPHLSRVTVAPITSTVRGLSTEVPVGSINGLDHDSVVSCDNIVTVPVESVGRQIGYLLESQESDLAQAIRAAFDLDL</sequence>
<comment type="caution">
    <text evidence="3">The sequence shown here is derived from an EMBL/GenBank/DDBJ whole genome shotgun (WGS) entry which is preliminary data.</text>
</comment>
<dbReference type="PANTHER" id="PTHR33988">
    <property type="entry name" value="ENDORIBONUCLEASE MAZF-RELATED"/>
    <property type="match status" value="1"/>
</dbReference>
<comment type="similarity">
    <text evidence="1">Belongs to the PemK/MazF family.</text>
</comment>
<protein>
    <submittedName>
        <fullName evidence="3">Type II toxin-antitoxin system PemK/MazF family toxin</fullName>
    </submittedName>
</protein>
<dbReference type="Proteomes" id="UP000307768">
    <property type="component" value="Unassembled WGS sequence"/>
</dbReference>
<dbReference type="InterPro" id="IPR003477">
    <property type="entry name" value="PemK-like"/>
</dbReference>
<gene>
    <name evidence="3" type="ORF">FE697_003620</name>
</gene>
<dbReference type="AlphaFoldDB" id="A0A5Q6S3M3"/>
<evidence type="ECO:0000313" key="4">
    <source>
        <dbReference type="Proteomes" id="UP000307768"/>
    </source>
</evidence>
<dbReference type="OrthoDB" id="5419693at2"/>
<dbReference type="Gene3D" id="2.30.30.110">
    <property type="match status" value="1"/>
</dbReference>